<dbReference type="SUPFAM" id="SSF82693">
    <property type="entry name" value="Multidrug efflux transporter AcrB pore domain, PN1, PN2, PC1 and PC2 subdomains"/>
    <property type="match status" value="2"/>
</dbReference>
<dbReference type="Pfam" id="PF00873">
    <property type="entry name" value="ACR_tran"/>
    <property type="match status" value="1"/>
</dbReference>
<gene>
    <name evidence="2" type="ORF">WKV53_26305</name>
</gene>
<comment type="caution">
    <text evidence="2">The sequence shown here is derived from an EMBL/GenBank/DDBJ whole genome shotgun (WGS) entry which is preliminary data.</text>
</comment>
<feature type="transmembrane region" description="Helical" evidence="1">
    <location>
        <begin position="961"/>
        <end position="980"/>
    </location>
</feature>
<dbReference type="EMBL" id="JBBUKT010000015">
    <property type="protein sequence ID" value="MEK7954056.1"/>
    <property type="molecule type" value="Genomic_DNA"/>
</dbReference>
<sequence length="1028" mass="109680">MLRSLIHFSLRYRAVVVVTGLLVMAIGVWQAPQMPLDVFPDFVPPQVTIQTETPGLAPEQVEQLVTYPIEAAVSGIAGIEMIRSESGQGLSVVSITFADSSDILADRQLLTERMAEMGTRLPKEAKAPTLSPLVSSTMDLLKVGITSTKLSPLELRTFADWNLAPLLRAIPGVAEVSVVGGESRRMEVKFDQDQMTRYGVTLADITRATTGATGTQGAGYIETPNQRLVLDAESIPVDPGLLGATIVRGSGGDAIHLRDVAHVTLAAAPKFGDALIQGEPGVLLAMTSQYGANTLEVTRRVEAALDNYADALATEQITLHRSLHRPANFIELAIHHIRDSILIGIGLVVVVLLLFLRSPRTAFISFISIPMSLIGAMLVFRSFGITLNTMTLGGFAVAIGVVVDDAIIDVENIVRRLRLNALLETPLPAAEVVLEASIEVRGAIVFATLIVIAAFIPVFVLGGVQERFFAPLGLAFVVATAISLLIAVTVTPALCSLFLHGHAEDREPFYLRWLRSIHTALLTLFTRYAVLASLLVLAAGVGAAMLVPRLKTEFLPEFREGHFVIQVAAIPGTSLREMNRLGERISHELLQDPRILSVEFQAGRAEQGVDTWGPERAEMHVELNPDPSLDEAAIQDDLRDLLGKYPGIQSEVLTFLGDRIGESISGETAAGIVSIYGNDLGLLADTAATIAGLLKETPGATDVIAKATEGSPRIGIRMKPRAMEQFGLLPADVMTAVQTAYQGAEVSNLYQWGQIIPVVLVGPGSQGSIAGLGDLPLIQPPGPTVRLADVAEIFIGSGHAVIEHEGGRRLQRVTFNAGSRPISAVMAEAQHTIASKVHPGGGTQITYTGAAEAESQANRNLIVSSALALAIIVLILWMAFRNGRHLTLVLANLPFALIGGVFAIFLTGIPMSLGALVGFVALFGISARNAIMMISHYEHLVLDEGLPWNRETAIRGAGERLIPVLMTALVTALVLIPIALRPTAAGQEIEGPMAIVILGGLISSTLLTLLLLPALAERFAHFPDPHPL</sequence>
<dbReference type="PANTHER" id="PTHR32063">
    <property type="match status" value="1"/>
</dbReference>
<dbReference type="Gene3D" id="3.30.2090.10">
    <property type="entry name" value="Multidrug efflux transporter AcrB TolC docking domain, DN and DC subdomains"/>
    <property type="match status" value="2"/>
</dbReference>
<dbReference type="Gene3D" id="3.30.70.1430">
    <property type="entry name" value="Multidrug efflux transporter AcrB pore domain"/>
    <property type="match status" value="2"/>
</dbReference>
<feature type="transmembrane region" description="Helical" evidence="1">
    <location>
        <begin position="992"/>
        <end position="1012"/>
    </location>
</feature>
<dbReference type="InterPro" id="IPR001036">
    <property type="entry name" value="Acrflvin-R"/>
</dbReference>
<evidence type="ECO:0000313" key="2">
    <source>
        <dbReference type="EMBL" id="MEK7954056.1"/>
    </source>
</evidence>
<name>A0ABU9B1Z3_9BACT</name>
<dbReference type="Gene3D" id="3.30.70.1440">
    <property type="entry name" value="Multidrug efflux transporter AcrB pore domain"/>
    <property type="match status" value="1"/>
</dbReference>
<reference evidence="2 3" key="1">
    <citation type="submission" date="2024-04" db="EMBL/GenBank/DDBJ databases">
        <title>Luteolibacter sp. isolated from soil.</title>
        <authorList>
            <person name="An J."/>
        </authorList>
    </citation>
    <scope>NUCLEOTIDE SEQUENCE [LARGE SCALE GENOMIC DNA]</scope>
    <source>
        <strain evidence="2 3">Y139</strain>
    </source>
</reference>
<feature type="transmembrane region" description="Helical" evidence="1">
    <location>
        <begin position="887"/>
        <end position="906"/>
    </location>
</feature>
<feature type="transmembrane region" description="Helical" evidence="1">
    <location>
        <begin position="340"/>
        <end position="356"/>
    </location>
</feature>
<feature type="transmembrane region" description="Helical" evidence="1">
    <location>
        <begin position="520"/>
        <end position="547"/>
    </location>
</feature>
<feature type="transmembrane region" description="Helical" evidence="1">
    <location>
        <begin position="12"/>
        <end position="31"/>
    </location>
</feature>
<dbReference type="Proteomes" id="UP001371305">
    <property type="component" value="Unassembled WGS sequence"/>
</dbReference>
<dbReference type="SUPFAM" id="SSF82714">
    <property type="entry name" value="Multidrug efflux transporter AcrB TolC docking domain, DN and DC subdomains"/>
    <property type="match status" value="2"/>
</dbReference>
<dbReference type="Gene3D" id="3.30.70.1320">
    <property type="entry name" value="Multidrug efflux transporter AcrB pore domain like"/>
    <property type="match status" value="1"/>
</dbReference>
<evidence type="ECO:0000256" key="1">
    <source>
        <dbReference type="SAM" id="Phobius"/>
    </source>
</evidence>
<feature type="transmembrane region" description="Helical" evidence="1">
    <location>
        <begin position="363"/>
        <end position="383"/>
    </location>
</feature>
<feature type="transmembrane region" description="Helical" evidence="1">
    <location>
        <begin position="861"/>
        <end position="880"/>
    </location>
</feature>
<evidence type="ECO:0000313" key="3">
    <source>
        <dbReference type="Proteomes" id="UP001371305"/>
    </source>
</evidence>
<feature type="transmembrane region" description="Helical" evidence="1">
    <location>
        <begin position="468"/>
        <end position="499"/>
    </location>
</feature>
<accession>A0ABU9B1Z3</accession>
<dbReference type="SUPFAM" id="SSF82866">
    <property type="entry name" value="Multidrug efflux transporter AcrB transmembrane domain"/>
    <property type="match status" value="2"/>
</dbReference>
<dbReference type="PANTHER" id="PTHR32063:SF4">
    <property type="entry name" value="SLR6043 PROTEIN"/>
    <property type="match status" value="1"/>
</dbReference>
<keyword evidence="1" id="KW-0472">Membrane</keyword>
<keyword evidence="1" id="KW-0812">Transmembrane</keyword>
<organism evidence="2 3">
    <name type="scientific">Luteolibacter soli</name>
    <dbReference type="NCBI Taxonomy" id="3135280"/>
    <lineage>
        <taxon>Bacteria</taxon>
        <taxon>Pseudomonadati</taxon>
        <taxon>Verrucomicrobiota</taxon>
        <taxon>Verrucomicrobiia</taxon>
        <taxon>Verrucomicrobiales</taxon>
        <taxon>Verrucomicrobiaceae</taxon>
        <taxon>Luteolibacter</taxon>
    </lineage>
</organism>
<proteinExistence type="predicted"/>
<dbReference type="InterPro" id="IPR027463">
    <property type="entry name" value="AcrB_DN_DC_subdom"/>
</dbReference>
<keyword evidence="3" id="KW-1185">Reference proteome</keyword>
<dbReference type="Gene3D" id="1.20.1640.10">
    <property type="entry name" value="Multidrug efflux transporter AcrB transmembrane domain"/>
    <property type="match status" value="2"/>
</dbReference>
<feature type="transmembrane region" description="Helical" evidence="1">
    <location>
        <begin position="443"/>
        <end position="462"/>
    </location>
</feature>
<protein>
    <submittedName>
        <fullName evidence="2">Efflux RND transporter permease subunit</fullName>
    </submittedName>
</protein>
<dbReference type="RefSeq" id="WP_341407822.1">
    <property type="nucleotide sequence ID" value="NZ_JBBUKT010000015.1"/>
</dbReference>
<dbReference type="PRINTS" id="PR00702">
    <property type="entry name" value="ACRIFLAVINRP"/>
</dbReference>
<keyword evidence="1" id="KW-1133">Transmembrane helix</keyword>